<reference evidence="2 3" key="1">
    <citation type="submission" date="2018-12" db="EMBL/GenBank/DDBJ databases">
        <authorList>
            <person name="Sun L."/>
            <person name="Chen Z."/>
        </authorList>
    </citation>
    <scope>NUCLEOTIDE SEQUENCE [LARGE SCALE GENOMIC DNA]</scope>
    <source>
        <strain evidence="2 3">LMG 29736</strain>
    </source>
</reference>
<feature type="transmembrane region" description="Helical" evidence="1">
    <location>
        <begin position="140"/>
        <end position="159"/>
    </location>
</feature>
<keyword evidence="1" id="KW-1133">Transmembrane helix</keyword>
<dbReference type="RefSeq" id="WP_120114699.1">
    <property type="nucleotide sequence ID" value="NZ_QYTW02000002.1"/>
</dbReference>
<protein>
    <submittedName>
        <fullName evidence="2">Uncharacterized protein</fullName>
    </submittedName>
</protein>
<dbReference type="SUPFAM" id="SSF81324">
    <property type="entry name" value="Voltage-gated potassium channels"/>
    <property type="match status" value="1"/>
</dbReference>
<dbReference type="Gene3D" id="1.10.287.70">
    <property type="match status" value="1"/>
</dbReference>
<dbReference type="AlphaFoldDB" id="A0A429XCC6"/>
<proteinExistence type="predicted"/>
<dbReference type="EMBL" id="QYTW02000002">
    <property type="protein sequence ID" value="RST61114.1"/>
    <property type="molecule type" value="Genomic_DNA"/>
</dbReference>
<evidence type="ECO:0000256" key="1">
    <source>
        <dbReference type="SAM" id="Phobius"/>
    </source>
</evidence>
<dbReference type="Proteomes" id="UP000287296">
    <property type="component" value="Unassembled WGS sequence"/>
</dbReference>
<gene>
    <name evidence="2" type="ORF">D5F11_003420</name>
</gene>
<feature type="transmembrane region" description="Helical" evidence="1">
    <location>
        <begin position="95"/>
        <end position="119"/>
    </location>
</feature>
<feature type="transmembrane region" description="Helical" evidence="1">
    <location>
        <begin position="63"/>
        <end position="83"/>
    </location>
</feature>
<evidence type="ECO:0000313" key="3">
    <source>
        <dbReference type="Proteomes" id="UP000287296"/>
    </source>
</evidence>
<keyword evidence="1" id="KW-0812">Transmembrane</keyword>
<name>A0A429XCC6_SIMTE</name>
<accession>A0A429XCC6</accession>
<keyword evidence="1" id="KW-0472">Membrane</keyword>
<organism evidence="2 3">
    <name type="scientific">Siminovitchia terrae</name>
    <name type="common">Bacillus terrae</name>
    <dbReference type="NCBI Taxonomy" id="1914933"/>
    <lineage>
        <taxon>Bacteria</taxon>
        <taxon>Bacillati</taxon>
        <taxon>Bacillota</taxon>
        <taxon>Bacilli</taxon>
        <taxon>Bacillales</taxon>
        <taxon>Bacillaceae</taxon>
        <taxon>Siminovitchia</taxon>
    </lineage>
</organism>
<evidence type="ECO:0000313" key="2">
    <source>
        <dbReference type="EMBL" id="RST61114.1"/>
    </source>
</evidence>
<feature type="transmembrane region" description="Helical" evidence="1">
    <location>
        <begin position="37"/>
        <end position="56"/>
    </location>
</feature>
<comment type="caution">
    <text evidence="2">The sequence shown here is derived from an EMBL/GenBank/DDBJ whole genome shotgun (WGS) entry which is preliminary data.</text>
</comment>
<feature type="transmembrane region" description="Helical" evidence="1">
    <location>
        <begin position="197"/>
        <end position="222"/>
    </location>
</feature>
<sequence>MSFYYKDIFIDQSFHDKIHRNTGKELAAVQHYFRAKLIFEICMILFAVASVATIWVQSGIRIFITWTVWAVFFLDFSIRFFRADNKWTFVKENPFLLIAIIPLDSIFQLARIARIFYLFRLKVMTKYFASPMVDKLKKRRLIMFLPFNMILVFLFTIPLHHLEPAILSYKDALKECLMSLVFFGKGSLQPVTVMGNAIIIILTILGVIMHAAIISYILAFILELRITKFILRKSRWNHKNM</sequence>
<dbReference type="OrthoDB" id="9785285at2"/>